<protein>
    <submittedName>
        <fullName evidence="2">Uncharacterized protein</fullName>
    </submittedName>
</protein>
<feature type="non-terminal residue" evidence="2">
    <location>
        <position position="1"/>
    </location>
</feature>
<feature type="compositionally biased region" description="Basic residues" evidence="1">
    <location>
        <begin position="1"/>
        <end position="12"/>
    </location>
</feature>
<evidence type="ECO:0000313" key="3">
    <source>
        <dbReference type="Proteomes" id="UP001152795"/>
    </source>
</evidence>
<sequence length="286" mass="32497">MPDKSNRKRHRSDRTPSPSERSRSKDPENRGHRQDQHKRRRENNIGPGVNEETTVCGLDHSYGVEPTNINEITNPNFDVSEEETSCEFFDPESTSQRRWSHSDPFVKFLEKNMRRRLYIIEESSLPEAEACVAPLLDKQILNYIPANRKKFVEQRDKDLALIQRTLLNSAATAGPLCCLHDRLENQAKISNEELLNTLQQSLCLLGSANHIVTTNRLKKILGAINPDKAQWEDLPSLAANHSELSRSLAKNLQQQCYSAIPHSSGGSPAAFVRPENKYNYSEPNQV</sequence>
<dbReference type="EMBL" id="CACRXK020005105">
    <property type="protein sequence ID" value="CAB4005142.1"/>
    <property type="molecule type" value="Genomic_DNA"/>
</dbReference>
<feature type="compositionally biased region" description="Basic and acidic residues" evidence="1">
    <location>
        <begin position="20"/>
        <end position="34"/>
    </location>
</feature>
<feature type="region of interest" description="Disordered" evidence="1">
    <location>
        <begin position="1"/>
        <end position="54"/>
    </location>
</feature>
<organism evidence="2 3">
    <name type="scientific">Paramuricea clavata</name>
    <name type="common">Red gorgonian</name>
    <name type="synonym">Violescent sea-whip</name>
    <dbReference type="NCBI Taxonomy" id="317549"/>
    <lineage>
        <taxon>Eukaryota</taxon>
        <taxon>Metazoa</taxon>
        <taxon>Cnidaria</taxon>
        <taxon>Anthozoa</taxon>
        <taxon>Octocorallia</taxon>
        <taxon>Malacalcyonacea</taxon>
        <taxon>Plexauridae</taxon>
        <taxon>Paramuricea</taxon>
    </lineage>
</organism>
<accession>A0A6S7IGU6</accession>
<dbReference type="OrthoDB" id="9050231at2759"/>
<dbReference type="AlphaFoldDB" id="A0A6S7IGU6"/>
<reference evidence="2" key="1">
    <citation type="submission" date="2020-04" db="EMBL/GenBank/DDBJ databases">
        <authorList>
            <person name="Alioto T."/>
            <person name="Alioto T."/>
            <person name="Gomez Garrido J."/>
        </authorList>
    </citation>
    <scope>NUCLEOTIDE SEQUENCE</scope>
    <source>
        <strain evidence="2">A484AB</strain>
    </source>
</reference>
<evidence type="ECO:0000256" key="1">
    <source>
        <dbReference type="SAM" id="MobiDB-lite"/>
    </source>
</evidence>
<evidence type="ECO:0000313" key="2">
    <source>
        <dbReference type="EMBL" id="CAB4005142.1"/>
    </source>
</evidence>
<name>A0A6S7IGU6_PARCT</name>
<dbReference type="Proteomes" id="UP001152795">
    <property type="component" value="Unassembled WGS sequence"/>
</dbReference>
<gene>
    <name evidence="2" type="ORF">PACLA_8A007607</name>
</gene>
<comment type="caution">
    <text evidence="2">The sequence shown here is derived from an EMBL/GenBank/DDBJ whole genome shotgun (WGS) entry which is preliminary data.</text>
</comment>
<keyword evidence="3" id="KW-1185">Reference proteome</keyword>
<feature type="region of interest" description="Disordered" evidence="1">
    <location>
        <begin position="259"/>
        <end position="286"/>
    </location>
</feature>
<proteinExistence type="predicted"/>